<organism evidence="2 3">
    <name type="scientific">Thalassovita gelatinovora</name>
    <name type="common">Thalassobius gelatinovorus</name>
    <dbReference type="NCBI Taxonomy" id="53501"/>
    <lineage>
        <taxon>Bacteria</taxon>
        <taxon>Pseudomonadati</taxon>
        <taxon>Pseudomonadota</taxon>
        <taxon>Alphaproteobacteria</taxon>
        <taxon>Rhodobacterales</taxon>
        <taxon>Roseobacteraceae</taxon>
        <taxon>Thalassovita</taxon>
    </lineage>
</organism>
<protein>
    <submittedName>
        <fullName evidence="2">Inner membrane protein YbaN</fullName>
    </submittedName>
</protein>
<dbReference type="OrthoDB" id="9816293at2"/>
<sequence>MRVIWAILGLISVGLGLIGVILPLIPTVPFMLLAAFFFARSSERLHAWLVEHPTFGPSIVDWQERGAISAKAKRIATLSIVAVFLLALIMGLRPMILIVQAITLCLVMIFIWSRPNS</sequence>
<proteinExistence type="predicted"/>
<feature type="transmembrane region" description="Helical" evidence="1">
    <location>
        <begin position="72"/>
        <end position="89"/>
    </location>
</feature>
<dbReference type="STRING" id="53501.SAMN04488043_10264"/>
<keyword evidence="1" id="KW-0812">Transmembrane</keyword>
<keyword evidence="1" id="KW-1133">Transmembrane helix</keyword>
<evidence type="ECO:0000313" key="3">
    <source>
        <dbReference type="Proteomes" id="UP000051587"/>
    </source>
</evidence>
<reference evidence="2 3" key="1">
    <citation type="submission" date="2015-09" db="EMBL/GenBank/DDBJ databases">
        <authorList>
            <consortium name="Swine Surveillance"/>
        </authorList>
    </citation>
    <scope>NUCLEOTIDE SEQUENCE [LARGE SCALE GENOMIC DNA]</scope>
    <source>
        <strain evidence="2 3">CECT 4357</strain>
    </source>
</reference>
<name>A0A0P1F9Z2_THAGE</name>
<dbReference type="RefSeq" id="WP_058262328.1">
    <property type="nucleotide sequence ID" value="NZ_CP051181.1"/>
</dbReference>
<dbReference type="PANTHER" id="PTHR35813">
    <property type="entry name" value="INNER MEMBRANE PROTEIN YBAN"/>
    <property type="match status" value="1"/>
</dbReference>
<accession>A0A0P1F9Z2</accession>
<dbReference type="EMBL" id="CYSA01000015">
    <property type="protein sequence ID" value="CUH64976.1"/>
    <property type="molecule type" value="Genomic_DNA"/>
</dbReference>
<dbReference type="Proteomes" id="UP000051587">
    <property type="component" value="Unassembled WGS sequence"/>
</dbReference>
<evidence type="ECO:0000256" key="1">
    <source>
        <dbReference type="SAM" id="Phobius"/>
    </source>
</evidence>
<dbReference type="AlphaFoldDB" id="A0A0P1F9Z2"/>
<gene>
    <name evidence="2" type="primary">ybaN</name>
    <name evidence="2" type="ORF">TG4357_01611</name>
</gene>
<dbReference type="PIRSF" id="PIRSF016789">
    <property type="entry name" value="DUF454"/>
    <property type="match status" value="1"/>
</dbReference>
<feature type="transmembrane region" description="Helical" evidence="1">
    <location>
        <begin position="95"/>
        <end position="113"/>
    </location>
</feature>
<evidence type="ECO:0000313" key="2">
    <source>
        <dbReference type="EMBL" id="CUH64976.1"/>
    </source>
</evidence>
<feature type="transmembrane region" description="Helical" evidence="1">
    <location>
        <begin position="6"/>
        <end position="39"/>
    </location>
</feature>
<keyword evidence="3" id="KW-1185">Reference proteome</keyword>
<dbReference type="InterPro" id="IPR007401">
    <property type="entry name" value="DUF454"/>
</dbReference>
<dbReference type="PANTHER" id="PTHR35813:SF1">
    <property type="entry name" value="INNER MEMBRANE PROTEIN YBAN"/>
    <property type="match status" value="1"/>
</dbReference>
<dbReference type="GO" id="GO:0005886">
    <property type="term" value="C:plasma membrane"/>
    <property type="evidence" value="ECO:0007669"/>
    <property type="project" value="TreeGrafter"/>
</dbReference>
<keyword evidence="1" id="KW-0472">Membrane</keyword>
<dbReference type="Pfam" id="PF04304">
    <property type="entry name" value="DUF454"/>
    <property type="match status" value="1"/>
</dbReference>